<dbReference type="PANTHER" id="PTHR12930:SF0">
    <property type="entry name" value="RING FINGER PROTEIN 113B"/>
    <property type="match status" value="1"/>
</dbReference>
<gene>
    <name evidence="8" type="ORF">FGO68_gene4982</name>
</gene>
<organism evidence="8 9">
    <name type="scientific">Halteria grandinella</name>
    <dbReference type="NCBI Taxonomy" id="5974"/>
    <lineage>
        <taxon>Eukaryota</taxon>
        <taxon>Sar</taxon>
        <taxon>Alveolata</taxon>
        <taxon>Ciliophora</taxon>
        <taxon>Intramacronucleata</taxon>
        <taxon>Spirotrichea</taxon>
        <taxon>Stichotrichia</taxon>
        <taxon>Sporadotrichida</taxon>
        <taxon>Halteriidae</taxon>
        <taxon>Halteria</taxon>
    </lineage>
</organism>
<reference evidence="8" key="1">
    <citation type="submission" date="2019-06" db="EMBL/GenBank/DDBJ databases">
        <authorList>
            <person name="Zheng W."/>
        </authorList>
    </citation>
    <scope>NUCLEOTIDE SEQUENCE</scope>
    <source>
        <strain evidence="8">QDHG01</strain>
    </source>
</reference>
<dbReference type="CDD" id="cd16539">
    <property type="entry name" value="RING-HC_RNF113A_B"/>
    <property type="match status" value="1"/>
</dbReference>
<dbReference type="InterPro" id="IPR000571">
    <property type="entry name" value="Znf_CCCH"/>
</dbReference>
<dbReference type="AlphaFoldDB" id="A0A8J8P6V0"/>
<evidence type="ECO:0000256" key="1">
    <source>
        <dbReference type="ARBA" id="ARBA00022723"/>
    </source>
</evidence>
<dbReference type="GO" id="GO:0005684">
    <property type="term" value="C:U2-type spliceosomal complex"/>
    <property type="evidence" value="ECO:0007669"/>
    <property type="project" value="TreeGrafter"/>
</dbReference>
<dbReference type="SUPFAM" id="SSF90229">
    <property type="entry name" value="CCCH zinc finger"/>
    <property type="match status" value="1"/>
</dbReference>
<keyword evidence="9" id="KW-1185">Reference proteome</keyword>
<dbReference type="SMART" id="SM00184">
    <property type="entry name" value="RING"/>
    <property type="match status" value="1"/>
</dbReference>
<feature type="domain" description="C3H1-type" evidence="7">
    <location>
        <begin position="215"/>
        <end position="243"/>
    </location>
</feature>
<feature type="region of interest" description="Disordered" evidence="5">
    <location>
        <begin position="409"/>
        <end position="428"/>
    </location>
</feature>
<evidence type="ECO:0000256" key="5">
    <source>
        <dbReference type="SAM" id="MobiDB-lite"/>
    </source>
</evidence>
<feature type="compositionally biased region" description="Acidic residues" evidence="5">
    <location>
        <begin position="354"/>
        <end position="368"/>
    </location>
</feature>
<evidence type="ECO:0000256" key="2">
    <source>
        <dbReference type="ARBA" id="ARBA00022771"/>
    </source>
</evidence>
<dbReference type="InterPro" id="IPR013083">
    <property type="entry name" value="Znf_RING/FYVE/PHD"/>
</dbReference>
<dbReference type="InterPro" id="IPR036855">
    <property type="entry name" value="Znf_CCCH_sf"/>
</dbReference>
<protein>
    <submittedName>
        <fullName evidence="8">Uncharacterized protein</fullName>
    </submittedName>
</protein>
<evidence type="ECO:0000259" key="7">
    <source>
        <dbReference type="PROSITE" id="PS50103"/>
    </source>
</evidence>
<dbReference type="Gene3D" id="3.30.40.10">
    <property type="entry name" value="Zinc/RING finger domain, C3HC4 (zinc finger)"/>
    <property type="match status" value="1"/>
</dbReference>
<keyword evidence="3 4" id="KW-0862">Zinc</keyword>
<evidence type="ECO:0000259" key="6">
    <source>
        <dbReference type="PROSITE" id="PS50089"/>
    </source>
</evidence>
<evidence type="ECO:0000313" key="9">
    <source>
        <dbReference type="Proteomes" id="UP000785679"/>
    </source>
</evidence>
<dbReference type="Gene3D" id="4.10.1000.10">
    <property type="entry name" value="Zinc finger, CCCH-type"/>
    <property type="match status" value="1"/>
</dbReference>
<dbReference type="SUPFAM" id="SSF57850">
    <property type="entry name" value="RING/U-box"/>
    <property type="match status" value="1"/>
</dbReference>
<dbReference type="InterPro" id="IPR039971">
    <property type="entry name" value="CWC24-like"/>
</dbReference>
<dbReference type="PANTHER" id="PTHR12930">
    <property type="entry name" value="ZINC FINGER PROTEIN 183"/>
    <property type="match status" value="1"/>
</dbReference>
<dbReference type="InterPro" id="IPR001841">
    <property type="entry name" value="Znf_RING"/>
</dbReference>
<dbReference type="GO" id="GO:0008270">
    <property type="term" value="F:zinc ion binding"/>
    <property type="evidence" value="ECO:0007669"/>
    <property type="project" value="UniProtKB-KW"/>
</dbReference>
<feature type="region of interest" description="Disordered" evidence="5">
    <location>
        <begin position="51"/>
        <end position="78"/>
    </location>
</feature>
<keyword evidence="2 4" id="KW-0863">Zinc-finger</keyword>
<keyword evidence="1 4" id="KW-0479">Metal-binding</keyword>
<dbReference type="Pfam" id="PF00642">
    <property type="entry name" value="zf-CCCH"/>
    <property type="match status" value="1"/>
</dbReference>
<dbReference type="OrthoDB" id="25761at2759"/>
<feature type="domain" description="RING-type" evidence="6">
    <location>
        <begin position="292"/>
        <end position="329"/>
    </location>
</feature>
<dbReference type="InterPro" id="IPR017907">
    <property type="entry name" value="Znf_RING_CS"/>
</dbReference>
<dbReference type="EMBL" id="RRYP01000677">
    <property type="protein sequence ID" value="TNV87009.1"/>
    <property type="molecule type" value="Genomic_DNA"/>
</dbReference>
<dbReference type="Pfam" id="PF13920">
    <property type="entry name" value="zf-C3HC4_3"/>
    <property type="match status" value="1"/>
</dbReference>
<feature type="region of interest" description="Disordered" evidence="5">
    <location>
        <begin position="346"/>
        <end position="402"/>
    </location>
</feature>
<feature type="compositionally biased region" description="Basic and acidic residues" evidence="5">
    <location>
        <begin position="409"/>
        <end position="418"/>
    </location>
</feature>
<dbReference type="Proteomes" id="UP000785679">
    <property type="component" value="Unassembled WGS sequence"/>
</dbReference>
<dbReference type="PROSITE" id="PS50103">
    <property type="entry name" value="ZF_C3H1"/>
    <property type="match status" value="1"/>
</dbReference>
<evidence type="ECO:0000256" key="4">
    <source>
        <dbReference type="PROSITE-ProRule" id="PRU00723"/>
    </source>
</evidence>
<sequence length="428" mass="49358">MHHRGVYYLDLNQGLGFRAHRFKKQGHSLILKSELIIILMMFKKREKNTTNLLKRTNEDREETAEEPTPLKNQDDTSKRVKHTHDTCTHKPHHSLLKASTKDQQLLRQGYIHAEVQELSSFRPDAQNKMSNQDNATAHLEIDTERDKDAFAHARANIEISRGLQDGALNPNVYRGEHGYQNYIQQSEETLRAKRFAGTLGPVRAPTFIRNTTRVDYNPERCKDWYETGRCNFGDSCVFIHDRSDYKSGWQLDQEFEAEQKRKQLKLMGHDIDEGEENYEIHSQEEEGEPTICRICEQPFTLPVVTQCGHYFCERCALQHYSGSSTCFVCGKPTNGIFNEVPKKFAQKQQKEVQQEESEGDQGSDEGDEITTRVGASSIAVNNKRADSDDSEENGILSKADREVFEEYQNKKKEVDRKKYASQTGWFIP</sequence>
<accession>A0A8J8P6V0</accession>
<dbReference type="PROSITE" id="PS00518">
    <property type="entry name" value="ZF_RING_1"/>
    <property type="match status" value="1"/>
</dbReference>
<evidence type="ECO:0000256" key="3">
    <source>
        <dbReference type="ARBA" id="ARBA00022833"/>
    </source>
</evidence>
<evidence type="ECO:0000313" key="8">
    <source>
        <dbReference type="EMBL" id="TNV87009.1"/>
    </source>
</evidence>
<name>A0A8J8P6V0_HALGN</name>
<proteinExistence type="predicted"/>
<dbReference type="PROSITE" id="PS50089">
    <property type="entry name" value="ZF_RING_2"/>
    <property type="match status" value="1"/>
</dbReference>
<dbReference type="GO" id="GO:0034247">
    <property type="term" value="P:snoRNA splicing"/>
    <property type="evidence" value="ECO:0007669"/>
    <property type="project" value="TreeGrafter"/>
</dbReference>
<comment type="caution">
    <text evidence="8">The sequence shown here is derived from an EMBL/GenBank/DDBJ whole genome shotgun (WGS) entry which is preliminary data.</text>
</comment>
<dbReference type="SMART" id="SM00356">
    <property type="entry name" value="ZnF_C3H1"/>
    <property type="match status" value="1"/>
</dbReference>
<feature type="zinc finger region" description="C3H1-type" evidence="4">
    <location>
        <begin position="215"/>
        <end position="243"/>
    </location>
</feature>